<evidence type="ECO:0000313" key="1">
    <source>
        <dbReference type="EMBL" id="CDS09108.1"/>
    </source>
</evidence>
<proteinExistence type="predicted"/>
<name>A0A077WPT0_9FUNG</name>
<sequence>MKWSTEKGPMGVTRDQVVLDWLKQPGNYDSFMKADGRSKMMGTVTQNKRDVVKSTVCVSLQNAGFSGITPHAVVIKLTQWLKNYHRAYALAKSGASQEKVKKVFPDYYDLVNHIESDTCQQAAGDTSDSSICEIQPRNIIRGQRLRQQQLSRVFDADNIDHQQANQHHSHQYVETHSSTRYSRARATRTTIRYQNRNESSTRMQDPLLQRQHYDLITRLLQQQQQLLDQQARQSRLQEIELHISLIERLTEAGFTKEEIAEQLAKYQ</sequence>
<dbReference type="EMBL" id="LK023329">
    <property type="protein sequence ID" value="CDS09108.1"/>
    <property type="molecule type" value="Genomic_DNA"/>
</dbReference>
<reference evidence="1" key="1">
    <citation type="journal article" date="2014" name="Genome Announc.">
        <title>De novo whole-genome sequence and genome annotation of Lichtheimia ramosa.</title>
        <authorList>
            <person name="Linde J."/>
            <person name="Schwartze V."/>
            <person name="Binder U."/>
            <person name="Lass-Florl C."/>
            <person name="Voigt K."/>
            <person name="Horn F."/>
        </authorList>
    </citation>
    <scope>NUCLEOTIDE SEQUENCE</scope>
    <source>
        <strain evidence="1">JMRC FSU:6197</strain>
    </source>
</reference>
<dbReference type="OrthoDB" id="2280872at2759"/>
<protein>
    <submittedName>
        <fullName evidence="1">Uncharacterized protein</fullName>
    </submittedName>
</protein>
<organism evidence="1">
    <name type="scientific">Lichtheimia ramosa</name>
    <dbReference type="NCBI Taxonomy" id="688394"/>
    <lineage>
        <taxon>Eukaryota</taxon>
        <taxon>Fungi</taxon>
        <taxon>Fungi incertae sedis</taxon>
        <taxon>Mucoromycota</taxon>
        <taxon>Mucoromycotina</taxon>
        <taxon>Mucoromycetes</taxon>
        <taxon>Mucorales</taxon>
        <taxon>Lichtheimiaceae</taxon>
        <taxon>Lichtheimia</taxon>
    </lineage>
</organism>
<accession>A0A077WPT0</accession>
<dbReference type="AlphaFoldDB" id="A0A077WPT0"/>
<gene>
    <name evidence="1" type="ORF">LRAMOSA10468</name>
</gene>